<comment type="caution">
    <text evidence="1">The sequence shown here is derived from an EMBL/GenBank/DDBJ whole genome shotgun (WGS) entry which is preliminary data.</text>
</comment>
<evidence type="ECO:0000313" key="2">
    <source>
        <dbReference type="Proteomes" id="UP001060085"/>
    </source>
</evidence>
<gene>
    <name evidence="1" type="ORF">M9H77_22774</name>
</gene>
<proteinExistence type="predicted"/>
<protein>
    <submittedName>
        <fullName evidence="1">Uncharacterized protein</fullName>
    </submittedName>
</protein>
<evidence type="ECO:0000313" key="1">
    <source>
        <dbReference type="EMBL" id="KAI5663451.1"/>
    </source>
</evidence>
<reference evidence="2" key="1">
    <citation type="journal article" date="2023" name="Nat. Plants">
        <title>Single-cell RNA sequencing provides a high-resolution roadmap for understanding the multicellular compartmentation of specialized metabolism.</title>
        <authorList>
            <person name="Sun S."/>
            <person name="Shen X."/>
            <person name="Li Y."/>
            <person name="Li Y."/>
            <person name="Wang S."/>
            <person name="Li R."/>
            <person name="Zhang H."/>
            <person name="Shen G."/>
            <person name="Guo B."/>
            <person name="Wei J."/>
            <person name="Xu J."/>
            <person name="St-Pierre B."/>
            <person name="Chen S."/>
            <person name="Sun C."/>
        </authorList>
    </citation>
    <scope>NUCLEOTIDE SEQUENCE [LARGE SCALE GENOMIC DNA]</scope>
</reference>
<keyword evidence="2" id="KW-1185">Reference proteome</keyword>
<accession>A0ACC0AVG2</accession>
<dbReference type="EMBL" id="CM044705">
    <property type="protein sequence ID" value="KAI5663451.1"/>
    <property type="molecule type" value="Genomic_DNA"/>
</dbReference>
<name>A0ACC0AVG2_CATRO</name>
<organism evidence="1 2">
    <name type="scientific">Catharanthus roseus</name>
    <name type="common">Madagascar periwinkle</name>
    <name type="synonym">Vinca rosea</name>
    <dbReference type="NCBI Taxonomy" id="4058"/>
    <lineage>
        <taxon>Eukaryota</taxon>
        <taxon>Viridiplantae</taxon>
        <taxon>Streptophyta</taxon>
        <taxon>Embryophyta</taxon>
        <taxon>Tracheophyta</taxon>
        <taxon>Spermatophyta</taxon>
        <taxon>Magnoliopsida</taxon>
        <taxon>eudicotyledons</taxon>
        <taxon>Gunneridae</taxon>
        <taxon>Pentapetalae</taxon>
        <taxon>asterids</taxon>
        <taxon>lamiids</taxon>
        <taxon>Gentianales</taxon>
        <taxon>Apocynaceae</taxon>
        <taxon>Rauvolfioideae</taxon>
        <taxon>Vinceae</taxon>
        <taxon>Catharanthinae</taxon>
        <taxon>Catharanthus</taxon>
    </lineage>
</organism>
<sequence>MTIAAVAAIDCPKANEKEKGALKAKLEVITKKKKGKGLIGVWNQDSSESEGEEKENMCFMALESKVQSSPFNFSSSINNNDDDDNELKKISKRIKDLKNKLMIY</sequence>
<dbReference type="Proteomes" id="UP001060085">
    <property type="component" value="Linkage Group LG05"/>
</dbReference>